<gene>
    <name evidence="3" type="ORF">GCM10007096_32680</name>
</gene>
<dbReference type="EMBL" id="BMFV01000029">
    <property type="protein sequence ID" value="GGH85997.1"/>
    <property type="molecule type" value="Genomic_DNA"/>
</dbReference>
<dbReference type="Proteomes" id="UP000656813">
    <property type="component" value="Unassembled WGS sequence"/>
</dbReference>
<dbReference type="RefSeq" id="WP_188498456.1">
    <property type="nucleotide sequence ID" value="NZ_BMFV01000029.1"/>
</dbReference>
<sequence>MRSVRIGIIGLGNMGTAHAQYISEGKVLGAELVAVCDINKERLEWARHHFEEGVQCFEAVEDLLAFDGLDAVMICTLHYTHPDYAIKAFSHGLHVLIEKPAGVYTKQVREMNEAARKSGLVFGIMYNQRTNPLYVKLREMVTSGELGEIRRTNWIITDWYRSQSYYDSGDWRATWSGEGGGVLLNQCPHQLDLWQWVIGMMPKRVRSFCSFGKYRDIEVEDEVTAYLEYENGATGVFITSIAEAPGTNRLEVIGDKGKVVVENDQINFWQLQMSESEFNRVNTEKFARPKSREVPLTVPKEESGHHVITQNWIEAMTKGTPLIAPGEEGINGLTLSNAMYLSTWTEDWVQLPIDDDIYYEQLQKKIAQSTLA</sequence>
<dbReference type="Gene3D" id="3.30.360.10">
    <property type="entry name" value="Dihydrodipicolinate Reductase, domain 2"/>
    <property type="match status" value="1"/>
</dbReference>
<dbReference type="Gene3D" id="3.40.50.720">
    <property type="entry name" value="NAD(P)-binding Rossmann-like Domain"/>
    <property type="match status" value="1"/>
</dbReference>
<dbReference type="Pfam" id="PF22725">
    <property type="entry name" value="GFO_IDH_MocA_C3"/>
    <property type="match status" value="1"/>
</dbReference>
<proteinExistence type="predicted"/>
<dbReference type="InterPro" id="IPR055170">
    <property type="entry name" value="GFO_IDH_MocA-like_dom"/>
</dbReference>
<dbReference type="SUPFAM" id="SSF55347">
    <property type="entry name" value="Glyceraldehyde-3-phosphate dehydrogenase-like, C-terminal domain"/>
    <property type="match status" value="1"/>
</dbReference>
<comment type="caution">
    <text evidence="3">The sequence shown here is derived from an EMBL/GenBank/DDBJ whole genome shotgun (WGS) entry which is preliminary data.</text>
</comment>
<feature type="domain" description="Gfo/Idh/MocA-like oxidoreductase N-terminal" evidence="1">
    <location>
        <begin position="4"/>
        <end position="123"/>
    </location>
</feature>
<evidence type="ECO:0000313" key="3">
    <source>
        <dbReference type="EMBL" id="GGH85997.1"/>
    </source>
</evidence>
<name>A0A8J2ZXY6_9BACL</name>
<dbReference type="GO" id="GO:0000166">
    <property type="term" value="F:nucleotide binding"/>
    <property type="evidence" value="ECO:0007669"/>
    <property type="project" value="InterPro"/>
</dbReference>
<evidence type="ECO:0000259" key="1">
    <source>
        <dbReference type="Pfam" id="PF01408"/>
    </source>
</evidence>
<reference evidence="3" key="2">
    <citation type="submission" date="2020-09" db="EMBL/GenBank/DDBJ databases">
        <authorList>
            <person name="Sun Q."/>
            <person name="Zhou Y."/>
        </authorList>
    </citation>
    <scope>NUCLEOTIDE SEQUENCE</scope>
    <source>
        <strain evidence="3">CGMCC 1.12777</strain>
    </source>
</reference>
<dbReference type="InterPro" id="IPR000683">
    <property type="entry name" value="Gfo/Idh/MocA-like_OxRdtase_N"/>
</dbReference>
<evidence type="ECO:0000259" key="2">
    <source>
        <dbReference type="Pfam" id="PF22725"/>
    </source>
</evidence>
<reference evidence="3" key="1">
    <citation type="journal article" date="2014" name="Int. J. Syst. Evol. Microbiol.">
        <title>Complete genome sequence of Corynebacterium casei LMG S-19264T (=DSM 44701T), isolated from a smear-ripened cheese.</title>
        <authorList>
            <consortium name="US DOE Joint Genome Institute (JGI-PGF)"/>
            <person name="Walter F."/>
            <person name="Albersmeier A."/>
            <person name="Kalinowski J."/>
            <person name="Ruckert C."/>
        </authorList>
    </citation>
    <scope>NUCLEOTIDE SEQUENCE</scope>
    <source>
        <strain evidence="3">CGMCC 1.12777</strain>
    </source>
</reference>
<evidence type="ECO:0000313" key="4">
    <source>
        <dbReference type="Proteomes" id="UP000656813"/>
    </source>
</evidence>
<feature type="domain" description="GFO/IDH/MocA-like oxidoreductase" evidence="2">
    <location>
        <begin position="134"/>
        <end position="259"/>
    </location>
</feature>
<dbReference type="PANTHER" id="PTHR43249:SF1">
    <property type="entry name" value="D-GLUCOSIDE 3-DEHYDROGENASE"/>
    <property type="match status" value="1"/>
</dbReference>
<protein>
    <submittedName>
        <fullName evidence="3">Oxidoreductase</fullName>
    </submittedName>
</protein>
<accession>A0A8J2ZXY6</accession>
<dbReference type="PANTHER" id="PTHR43249">
    <property type="entry name" value="UDP-N-ACETYL-2-AMINO-2-DEOXY-D-GLUCURONATE OXIDASE"/>
    <property type="match status" value="1"/>
</dbReference>
<dbReference type="InterPro" id="IPR052515">
    <property type="entry name" value="Gfo/Idh/MocA_Oxidoreductase"/>
</dbReference>
<dbReference type="InterPro" id="IPR036291">
    <property type="entry name" value="NAD(P)-bd_dom_sf"/>
</dbReference>
<organism evidence="3 4">
    <name type="scientific">Pullulanibacillus pueri</name>
    <dbReference type="NCBI Taxonomy" id="1437324"/>
    <lineage>
        <taxon>Bacteria</taxon>
        <taxon>Bacillati</taxon>
        <taxon>Bacillota</taxon>
        <taxon>Bacilli</taxon>
        <taxon>Bacillales</taxon>
        <taxon>Sporolactobacillaceae</taxon>
        <taxon>Pullulanibacillus</taxon>
    </lineage>
</organism>
<dbReference type="Pfam" id="PF01408">
    <property type="entry name" value="GFO_IDH_MocA"/>
    <property type="match status" value="1"/>
</dbReference>
<dbReference type="AlphaFoldDB" id="A0A8J2ZXY6"/>
<keyword evidence="4" id="KW-1185">Reference proteome</keyword>
<dbReference type="SUPFAM" id="SSF51735">
    <property type="entry name" value="NAD(P)-binding Rossmann-fold domains"/>
    <property type="match status" value="1"/>
</dbReference>